<sequence>MDTPLPGPTCRSAHPSLPAPFYVFIRRVLLWPWFEFCFVTDPGVLAWSAPARHMDIRARRRLA</sequence>
<gene>
    <name evidence="2" type="ORF">K466DRAFT_592073</name>
</gene>
<keyword evidence="1" id="KW-1133">Transmembrane helix</keyword>
<evidence type="ECO:0000313" key="2">
    <source>
        <dbReference type="EMBL" id="TFK80035.1"/>
    </source>
</evidence>
<dbReference type="InParanoid" id="A0A5C3NRS6"/>
<dbReference type="Proteomes" id="UP000308197">
    <property type="component" value="Unassembled WGS sequence"/>
</dbReference>
<organism evidence="2 3">
    <name type="scientific">Polyporus arcularius HHB13444</name>
    <dbReference type="NCBI Taxonomy" id="1314778"/>
    <lineage>
        <taxon>Eukaryota</taxon>
        <taxon>Fungi</taxon>
        <taxon>Dikarya</taxon>
        <taxon>Basidiomycota</taxon>
        <taxon>Agaricomycotina</taxon>
        <taxon>Agaricomycetes</taxon>
        <taxon>Polyporales</taxon>
        <taxon>Polyporaceae</taxon>
        <taxon>Polyporus</taxon>
    </lineage>
</organism>
<keyword evidence="3" id="KW-1185">Reference proteome</keyword>
<accession>A0A5C3NRS6</accession>
<name>A0A5C3NRS6_9APHY</name>
<reference evidence="2 3" key="1">
    <citation type="journal article" date="2019" name="Nat. Ecol. Evol.">
        <title>Megaphylogeny resolves global patterns of mushroom evolution.</title>
        <authorList>
            <person name="Varga T."/>
            <person name="Krizsan K."/>
            <person name="Foldi C."/>
            <person name="Dima B."/>
            <person name="Sanchez-Garcia M."/>
            <person name="Sanchez-Ramirez S."/>
            <person name="Szollosi G.J."/>
            <person name="Szarkandi J.G."/>
            <person name="Papp V."/>
            <person name="Albert L."/>
            <person name="Andreopoulos W."/>
            <person name="Angelini C."/>
            <person name="Antonin V."/>
            <person name="Barry K.W."/>
            <person name="Bougher N.L."/>
            <person name="Buchanan P."/>
            <person name="Buyck B."/>
            <person name="Bense V."/>
            <person name="Catcheside P."/>
            <person name="Chovatia M."/>
            <person name="Cooper J."/>
            <person name="Damon W."/>
            <person name="Desjardin D."/>
            <person name="Finy P."/>
            <person name="Geml J."/>
            <person name="Haridas S."/>
            <person name="Hughes K."/>
            <person name="Justo A."/>
            <person name="Karasinski D."/>
            <person name="Kautmanova I."/>
            <person name="Kiss B."/>
            <person name="Kocsube S."/>
            <person name="Kotiranta H."/>
            <person name="LaButti K.M."/>
            <person name="Lechner B.E."/>
            <person name="Liimatainen K."/>
            <person name="Lipzen A."/>
            <person name="Lukacs Z."/>
            <person name="Mihaltcheva S."/>
            <person name="Morgado L.N."/>
            <person name="Niskanen T."/>
            <person name="Noordeloos M.E."/>
            <person name="Ohm R.A."/>
            <person name="Ortiz-Santana B."/>
            <person name="Ovrebo C."/>
            <person name="Racz N."/>
            <person name="Riley R."/>
            <person name="Savchenko A."/>
            <person name="Shiryaev A."/>
            <person name="Soop K."/>
            <person name="Spirin V."/>
            <person name="Szebenyi C."/>
            <person name="Tomsovsky M."/>
            <person name="Tulloss R.E."/>
            <person name="Uehling J."/>
            <person name="Grigoriev I.V."/>
            <person name="Vagvolgyi C."/>
            <person name="Papp T."/>
            <person name="Martin F.M."/>
            <person name="Miettinen O."/>
            <person name="Hibbett D.S."/>
            <person name="Nagy L.G."/>
        </authorList>
    </citation>
    <scope>NUCLEOTIDE SEQUENCE [LARGE SCALE GENOMIC DNA]</scope>
    <source>
        <strain evidence="2 3">HHB13444</strain>
    </source>
</reference>
<keyword evidence="1" id="KW-0812">Transmembrane</keyword>
<evidence type="ECO:0000256" key="1">
    <source>
        <dbReference type="SAM" id="Phobius"/>
    </source>
</evidence>
<feature type="transmembrane region" description="Helical" evidence="1">
    <location>
        <begin position="30"/>
        <end position="51"/>
    </location>
</feature>
<keyword evidence="1" id="KW-0472">Membrane</keyword>
<proteinExistence type="predicted"/>
<dbReference type="AlphaFoldDB" id="A0A5C3NRS6"/>
<evidence type="ECO:0000313" key="3">
    <source>
        <dbReference type="Proteomes" id="UP000308197"/>
    </source>
</evidence>
<dbReference type="EMBL" id="ML211863">
    <property type="protein sequence ID" value="TFK80035.1"/>
    <property type="molecule type" value="Genomic_DNA"/>
</dbReference>
<protein>
    <submittedName>
        <fullName evidence="2">Uncharacterized protein</fullName>
    </submittedName>
</protein>